<evidence type="ECO:0000313" key="2">
    <source>
        <dbReference type="EMBL" id="KAK3092295.1"/>
    </source>
</evidence>
<comment type="caution">
    <text evidence="2">The sequence shown here is derived from an EMBL/GenBank/DDBJ whole genome shotgun (WGS) entry which is preliminary data.</text>
</comment>
<dbReference type="EMBL" id="VSWD01000009">
    <property type="protein sequence ID" value="KAK3092295.1"/>
    <property type="molecule type" value="Genomic_DNA"/>
</dbReference>
<keyword evidence="3" id="KW-1185">Reference proteome</keyword>
<feature type="transmembrane region" description="Helical" evidence="1">
    <location>
        <begin position="71"/>
        <end position="91"/>
    </location>
</feature>
<dbReference type="SUPFAM" id="SSF81321">
    <property type="entry name" value="Family A G protein-coupled receptor-like"/>
    <property type="match status" value="1"/>
</dbReference>
<accession>A0AA88Y9U7</accession>
<sequence>MLREMGPTGAFCGIHGRTANLFFSTIPQCTVILVISIIYTLTWCHIRKAAIVATSLGNDVTKKSTRAAKTMTLFVVVFVIQYWASGIYAVWQTVGEPPIELMYPVIMFTNIGGLLNGVVYVTRIRKRCHQSTIRVHPERKVFMVDKI</sequence>
<dbReference type="AlphaFoldDB" id="A0AA88Y9U7"/>
<keyword evidence="1" id="KW-1133">Transmembrane helix</keyword>
<proteinExistence type="predicted"/>
<protein>
    <submittedName>
        <fullName evidence="2">Uncharacterized protein</fullName>
    </submittedName>
</protein>
<keyword evidence="1" id="KW-0812">Transmembrane</keyword>
<evidence type="ECO:0000313" key="3">
    <source>
        <dbReference type="Proteomes" id="UP001186944"/>
    </source>
</evidence>
<organism evidence="2 3">
    <name type="scientific">Pinctada imbricata</name>
    <name type="common">Atlantic pearl-oyster</name>
    <name type="synonym">Pinctada martensii</name>
    <dbReference type="NCBI Taxonomy" id="66713"/>
    <lineage>
        <taxon>Eukaryota</taxon>
        <taxon>Metazoa</taxon>
        <taxon>Spiralia</taxon>
        <taxon>Lophotrochozoa</taxon>
        <taxon>Mollusca</taxon>
        <taxon>Bivalvia</taxon>
        <taxon>Autobranchia</taxon>
        <taxon>Pteriomorphia</taxon>
        <taxon>Pterioida</taxon>
        <taxon>Pterioidea</taxon>
        <taxon>Pteriidae</taxon>
        <taxon>Pinctada</taxon>
    </lineage>
</organism>
<dbReference type="Gene3D" id="1.20.1070.10">
    <property type="entry name" value="Rhodopsin 7-helix transmembrane proteins"/>
    <property type="match status" value="1"/>
</dbReference>
<name>A0AA88Y9U7_PINIB</name>
<gene>
    <name evidence="2" type="ORF">FSP39_000918</name>
</gene>
<feature type="transmembrane region" description="Helical" evidence="1">
    <location>
        <begin position="103"/>
        <end position="121"/>
    </location>
</feature>
<keyword evidence="1" id="KW-0472">Membrane</keyword>
<dbReference type="Proteomes" id="UP001186944">
    <property type="component" value="Unassembled WGS sequence"/>
</dbReference>
<reference evidence="2" key="1">
    <citation type="submission" date="2019-08" db="EMBL/GenBank/DDBJ databases">
        <title>The improved chromosome-level genome for the pearl oyster Pinctada fucata martensii using PacBio sequencing and Hi-C.</title>
        <authorList>
            <person name="Zheng Z."/>
        </authorList>
    </citation>
    <scope>NUCLEOTIDE SEQUENCE</scope>
    <source>
        <strain evidence="2">ZZ-2019</strain>
        <tissue evidence="2">Adductor muscle</tissue>
    </source>
</reference>
<evidence type="ECO:0000256" key="1">
    <source>
        <dbReference type="SAM" id="Phobius"/>
    </source>
</evidence>
<feature type="transmembrane region" description="Helical" evidence="1">
    <location>
        <begin position="20"/>
        <end position="41"/>
    </location>
</feature>